<keyword evidence="1" id="KW-0812">Transmembrane</keyword>
<keyword evidence="1" id="KW-0472">Membrane</keyword>
<protein>
    <recommendedName>
        <fullName evidence="3">HEAT repeat domain-containing protein</fullName>
    </recommendedName>
</protein>
<keyword evidence="1" id="KW-1133">Transmembrane helix</keyword>
<dbReference type="SMART" id="SM00567">
    <property type="entry name" value="EZ_HEAT"/>
    <property type="match status" value="2"/>
</dbReference>
<dbReference type="EMBL" id="HBNR01082317">
    <property type="protein sequence ID" value="CAE4659584.1"/>
    <property type="molecule type" value="Transcribed_RNA"/>
</dbReference>
<dbReference type="Gene3D" id="1.25.10.10">
    <property type="entry name" value="Leucine-rich Repeat Variant"/>
    <property type="match status" value="1"/>
</dbReference>
<dbReference type="InterPro" id="IPR011989">
    <property type="entry name" value="ARM-like"/>
</dbReference>
<reference evidence="2" key="1">
    <citation type="submission" date="2021-01" db="EMBL/GenBank/DDBJ databases">
        <authorList>
            <person name="Corre E."/>
            <person name="Pelletier E."/>
            <person name="Niang G."/>
            <person name="Scheremetjew M."/>
            <person name="Finn R."/>
            <person name="Kale V."/>
            <person name="Holt S."/>
            <person name="Cochrane G."/>
            <person name="Meng A."/>
            <person name="Brown T."/>
            <person name="Cohen L."/>
        </authorList>
    </citation>
    <scope>NUCLEOTIDE SEQUENCE</scope>
    <source>
        <strain evidence="2">CCMP3105</strain>
    </source>
</reference>
<dbReference type="InterPro" id="IPR016024">
    <property type="entry name" value="ARM-type_fold"/>
</dbReference>
<sequence length="171" mass="17884">MSSLTLPGTGRCPGRTPLDLGFIDVNEVIWLLKLGDPVVRCNALESLGQLGRGGDVRAVRPVASCLKDKKASVRRAAMQALRAIADGGDAVALEAAREAVRRCDCKLRRAALEVLGVADRPLALLGLGLSGVGRQRRTRPTPLGVALAATVAAAVGTAVVLVCLRFGRGRR</sequence>
<feature type="transmembrane region" description="Helical" evidence="1">
    <location>
        <begin position="143"/>
        <end position="164"/>
    </location>
</feature>
<evidence type="ECO:0000256" key="1">
    <source>
        <dbReference type="SAM" id="Phobius"/>
    </source>
</evidence>
<dbReference type="InterPro" id="IPR004155">
    <property type="entry name" value="PBS_lyase_HEAT"/>
</dbReference>
<dbReference type="SUPFAM" id="SSF48371">
    <property type="entry name" value="ARM repeat"/>
    <property type="match status" value="1"/>
</dbReference>
<evidence type="ECO:0000313" key="2">
    <source>
        <dbReference type="EMBL" id="CAE4659584.1"/>
    </source>
</evidence>
<dbReference type="AlphaFoldDB" id="A0A7S4SXX2"/>
<name>A0A7S4SXX2_9DINO</name>
<gene>
    <name evidence="2" type="ORF">AMON00008_LOCUS58898</name>
</gene>
<accession>A0A7S4SXX2</accession>
<proteinExistence type="predicted"/>
<evidence type="ECO:0008006" key="3">
    <source>
        <dbReference type="Google" id="ProtNLM"/>
    </source>
</evidence>
<dbReference type="Pfam" id="PF13646">
    <property type="entry name" value="HEAT_2"/>
    <property type="match status" value="1"/>
</dbReference>
<organism evidence="2">
    <name type="scientific">Alexandrium monilatum</name>
    <dbReference type="NCBI Taxonomy" id="311494"/>
    <lineage>
        <taxon>Eukaryota</taxon>
        <taxon>Sar</taxon>
        <taxon>Alveolata</taxon>
        <taxon>Dinophyceae</taxon>
        <taxon>Gonyaulacales</taxon>
        <taxon>Pyrocystaceae</taxon>
        <taxon>Alexandrium</taxon>
    </lineage>
</organism>